<name>A0A0J1H9U9_9GAMM</name>
<dbReference type="InterPro" id="IPR036271">
    <property type="entry name" value="Tet_transcr_reg_TetR-rel_C_sf"/>
</dbReference>
<gene>
    <name evidence="6" type="ORF">ABT57_14965</name>
</gene>
<dbReference type="OrthoDB" id="326421at2"/>
<dbReference type="InterPro" id="IPR009057">
    <property type="entry name" value="Homeodomain-like_sf"/>
</dbReference>
<proteinExistence type="predicted"/>
<dbReference type="Gene3D" id="1.10.357.10">
    <property type="entry name" value="Tetracycline Repressor, domain 2"/>
    <property type="match status" value="1"/>
</dbReference>
<protein>
    <submittedName>
        <fullName evidence="6">Transcriptional regulator</fullName>
    </submittedName>
</protein>
<dbReference type="EMBL" id="LDOU01000015">
    <property type="protein sequence ID" value="KLV08456.1"/>
    <property type="molecule type" value="Genomic_DNA"/>
</dbReference>
<dbReference type="InterPro" id="IPR011075">
    <property type="entry name" value="TetR_C"/>
</dbReference>
<dbReference type="PATRIC" id="fig|320778.3.peg.3253"/>
<dbReference type="SUPFAM" id="SSF48498">
    <property type="entry name" value="Tetracyclin repressor-like, C-terminal domain"/>
    <property type="match status" value="1"/>
</dbReference>
<dbReference type="Gene3D" id="1.10.10.60">
    <property type="entry name" value="Homeodomain-like"/>
    <property type="match status" value="1"/>
</dbReference>
<evidence type="ECO:0000313" key="7">
    <source>
        <dbReference type="Proteomes" id="UP000035909"/>
    </source>
</evidence>
<dbReference type="STRING" id="320778.ABT57_14965"/>
<dbReference type="RefSeq" id="WP_047886363.1">
    <property type="nucleotide sequence ID" value="NZ_CP071326.1"/>
</dbReference>
<comment type="caution">
    <text evidence="6">The sequence shown here is derived from an EMBL/GenBank/DDBJ whole genome shotgun (WGS) entry which is preliminary data.</text>
</comment>
<dbReference type="PANTHER" id="PTHR47506">
    <property type="entry name" value="TRANSCRIPTIONAL REGULATORY PROTEIN"/>
    <property type="match status" value="1"/>
</dbReference>
<keyword evidence="2 4" id="KW-0238">DNA-binding</keyword>
<evidence type="ECO:0000256" key="1">
    <source>
        <dbReference type="ARBA" id="ARBA00023015"/>
    </source>
</evidence>
<dbReference type="PROSITE" id="PS50977">
    <property type="entry name" value="HTH_TETR_2"/>
    <property type="match status" value="1"/>
</dbReference>
<evidence type="ECO:0000256" key="3">
    <source>
        <dbReference type="ARBA" id="ARBA00023163"/>
    </source>
</evidence>
<feature type="domain" description="HTH tetR-type" evidence="5">
    <location>
        <begin position="5"/>
        <end position="65"/>
    </location>
</feature>
<feature type="DNA-binding region" description="H-T-H motif" evidence="4">
    <location>
        <begin position="28"/>
        <end position="47"/>
    </location>
</feature>
<dbReference type="GO" id="GO:0003677">
    <property type="term" value="F:DNA binding"/>
    <property type="evidence" value="ECO:0007669"/>
    <property type="project" value="UniProtKB-UniRule"/>
</dbReference>
<dbReference type="Proteomes" id="UP000035909">
    <property type="component" value="Unassembled WGS sequence"/>
</dbReference>
<accession>A0A0J1H9U9</accession>
<organism evidence="6 7">
    <name type="scientific">Photobacterium ganghwense</name>
    <dbReference type="NCBI Taxonomy" id="320778"/>
    <lineage>
        <taxon>Bacteria</taxon>
        <taxon>Pseudomonadati</taxon>
        <taxon>Pseudomonadota</taxon>
        <taxon>Gammaproteobacteria</taxon>
        <taxon>Vibrionales</taxon>
        <taxon>Vibrionaceae</taxon>
        <taxon>Photobacterium</taxon>
    </lineage>
</organism>
<dbReference type="Pfam" id="PF00440">
    <property type="entry name" value="TetR_N"/>
    <property type="match status" value="1"/>
</dbReference>
<dbReference type="AlphaFoldDB" id="A0A0J1H9U9"/>
<keyword evidence="3" id="KW-0804">Transcription</keyword>
<dbReference type="Pfam" id="PF16925">
    <property type="entry name" value="TetR_C_13"/>
    <property type="match status" value="1"/>
</dbReference>
<keyword evidence="7" id="KW-1185">Reference proteome</keyword>
<evidence type="ECO:0000313" key="6">
    <source>
        <dbReference type="EMBL" id="KLV08456.1"/>
    </source>
</evidence>
<keyword evidence="1" id="KW-0805">Transcription regulation</keyword>
<evidence type="ECO:0000256" key="2">
    <source>
        <dbReference type="ARBA" id="ARBA00023125"/>
    </source>
</evidence>
<evidence type="ECO:0000259" key="5">
    <source>
        <dbReference type="PROSITE" id="PS50977"/>
    </source>
</evidence>
<dbReference type="PRINTS" id="PR00455">
    <property type="entry name" value="HTHTETR"/>
</dbReference>
<dbReference type="SUPFAM" id="SSF46689">
    <property type="entry name" value="Homeodomain-like"/>
    <property type="match status" value="1"/>
</dbReference>
<reference evidence="6 7" key="1">
    <citation type="submission" date="2015-05" db="EMBL/GenBank/DDBJ databases">
        <title>Photobacterium galathea sp. nov.</title>
        <authorList>
            <person name="Machado H."/>
            <person name="Gram L."/>
        </authorList>
    </citation>
    <scope>NUCLEOTIDE SEQUENCE [LARGE SCALE GENOMIC DNA]</scope>
    <source>
        <strain evidence="6 7">DSM 22954</strain>
    </source>
</reference>
<dbReference type="InterPro" id="IPR001647">
    <property type="entry name" value="HTH_TetR"/>
</dbReference>
<sequence length="200" mass="23164">MNKKQATREHILQTAFELASTDGLDSLTIGQLAKASGMSKSGLFAHFNSKENLQIAVLEYAGQLFAERVIQPARQAVPMGIEKKLRFLLRLWLEWNQSFQGSCMFLDAWKERGDDDNAVQAALTQVTRRWLDYLHRQIERAKAEGEFVSTLDSWQCVYRLYGVYLSSHLFRSMGLETAEHLRFWQGIDDLFVQWRADRNE</sequence>
<dbReference type="PANTHER" id="PTHR47506:SF6">
    <property type="entry name" value="HTH-TYPE TRANSCRIPTIONAL REPRESSOR NEMR"/>
    <property type="match status" value="1"/>
</dbReference>
<evidence type="ECO:0000256" key="4">
    <source>
        <dbReference type="PROSITE-ProRule" id="PRU00335"/>
    </source>
</evidence>